<evidence type="ECO:0000313" key="1">
    <source>
        <dbReference type="EMBL" id="XCN74093.1"/>
    </source>
</evidence>
<sequence length="58" mass="6302">METQKKVFSLCNKNNGKSDCCGRVAVRTNVKAGAEAETEAKKPVEPYVVKITIPHGLL</sequence>
<reference evidence="1" key="2">
    <citation type="submission" date="2024-06" db="EMBL/GenBank/DDBJ databases">
        <authorList>
            <person name="Plum-Jensen L.E."/>
            <person name="Schramm A."/>
            <person name="Marshall I.P.G."/>
        </authorList>
    </citation>
    <scope>NUCLEOTIDE SEQUENCE</scope>
    <source>
        <strain evidence="1">Rat1</strain>
    </source>
</reference>
<dbReference type="AlphaFoldDB" id="A0AAU8LXS9"/>
<organism evidence="1">
    <name type="scientific">Candidatus Electrothrix aestuarii</name>
    <dbReference type="NCBI Taxonomy" id="3062594"/>
    <lineage>
        <taxon>Bacteria</taxon>
        <taxon>Pseudomonadati</taxon>
        <taxon>Thermodesulfobacteriota</taxon>
        <taxon>Desulfobulbia</taxon>
        <taxon>Desulfobulbales</taxon>
        <taxon>Desulfobulbaceae</taxon>
        <taxon>Candidatus Electrothrix</taxon>
    </lineage>
</organism>
<accession>A0AAU8LXS9</accession>
<protein>
    <submittedName>
        <fullName evidence="1">Uncharacterized protein</fullName>
    </submittedName>
</protein>
<dbReference type="EMBL" id="CP159373">
    <property type="protein sequence ID" value="XCN74093.1"/>
    <property type="molecule type" value="Genomic_DNA"/>
</dbReference>
<dbReference type="KEGG" id="eaj:Q3M24_04880"/>
<gene>
    <name evidence="1" type="ORF">Q3M24_04880</name>
</gene>
<name>A0AAU8LXS9_9BACT</name>
<reference evidence="1" key="1">
    <citation type="journal article" date="2024" name="Syst. Appl. Microbiol.">
        <title>First single-strain enrichments of Electrothrix cable bacteria, description of E. aestuarii sp. nov. and E. rattekaaiensis sp. nov., and proposal of a cable bacteria taxonomy following the rules of the SeqCode.</title>
        <authorList>
            <person name="Plum-Jensen L.E."/>
            <person name="Schramm A."/>
            <person name="Marshall I.P.G."/>
        </authorList>
    </citation>
    <scope>NUCLEOTIDE SEQUENCE</scope>
    <source>
        <strain evidence="1">Rat1</strain>
    </source>
</reference>
<proteinExistence type="predicted"/>